<dbReference type="EMBL" id="FNXT01000334">
    <property type="protein sequence ID" value="SZX63601.1"/>
    <property type="molecule type" value="Genomic_DNA"/>
</dbReference>
<sequence length="554" mass="59758">MEAAWSLDAAACAGRGSIAGFELAAATALCAVLLVFLVTLKRKNSYDLDRIPGPWRHAWPVLGNMLECLRPDFHRVLLAWSDKYGGIVRAQFLHQPALIVTDPAALAAIMGRGEGAMDKAAITYAPINRMCTPHGEVNLLTSAADDSWKAVRKAVAVSFSMQNIKKKFPLVLGRINQLCERLAAAGPGTSIDVDQAALRVTLDVIGLAGFGHDYASVSQDTPAYDHLLRVLPRCFTEVMLRIANPLRPLLPSLFKKGAKGSAAFVAFQTEMNALLKQLEARGTPAEDDTDIGSQLLRAMQQSNGAISRERVLSEIGMLFVEGFETTGHTTSWTLFNIASVPSVQQKIAEELDSLGLLAKPGCPPPRELEWEDLKRMPYLTACAKEAMRMLPVVSVMARVSGTDGMKVGPYRVPQGTLVATPLFAIHNTVHNWDEPEQFRPERWLAVPAETYVFNSREAAAAAGGAGAAAAAASSKRGITFMPFSEGPRNCVGQSLAKMEVLCLLAKLCSTFDISLAPEMGGREGVRSRESTHLTLQTAGTKGIRCHLQPRAAAV</sequence>
<reference evidence="6 7" key="1">
    <citation type="submission" date="2016-10" db="EMBL/GenBank/DDBJ databases">
        <authorList>
            <person name="Cai Z."/>
        </authorList>
    </citation>
    <scope>NUCLEOTIDE SEQUENCE [LARGE SCALE GENOMIC DNA]</scope>
</reference>
<keyword evidence="5" id="KW-1133">Transmembrane helix</keyword>
<evidence type="ECO:0000256" key="2">
    <source>
        <dbReference type="ARBA" id="ARBA00010617"/>
    </source>
</evidence>
<gene>
    <name evidence="6" type="ORF">BQ4739_LOCUS4157</name>
</gene>
<dbReference type="GO" id="GO:0004497">
    <property type="term" value="F:monooxygenase activity"/>
    <property type="evidence" value="ECO:0007669"/>
    <property type="project" value="UniProtKB-KW"/>
</dbReference>
<evidence type="ECO:0000313" key="7">
    <source>
        <dbReference type="Proteomes" id="UP000256970"/>
    </source>
</evidence>
<dbReference type="STRING" id="3088.A0A383VEH9"/>
<keyword evidence="4" id="KW-0560">Oxidoreductase</keyword>
<dbReference type="SUPFAM" id="SSF48264">
    <property type="entry name" value="Cytochrome P450"/>
    <property type="match status" value="1"/>
</dbReference>
<dbReference type="InterPro" id="IPR017972">
    <property type="entry name" value="Cyt_P450_CS"/>
</dbReference>
<dbReference type="InterPro" id="IPR036396">
    <property type="entry name" value="Cyt_P450_sf"/>
</dbReference>
<keyword evidence="3 4" id="KW-0408">Iron</keyword>
<keyword evidence="5" id="KW-0812">Transmembrane</keyword>
<name>A0A383VEH9_TETOB</name>
<evidence type="ECO:0008006" key="8">
    <source>
        <dbReference type="Google" id="ProtNLM"/>
    </source>
</evidence>
<dbReference type="Pfam" id="PF00067">
    <property type="entry name" value="p450"/>
    <property type="match status" value="1"/>
</dbReference>
<evidence type="ECO:0000256" key="1">
    <source>
        <dbReference type="ARBA" id="ARBA00001971"/>
    </source>
</evidence>
<dbReference type="InterPro" id="IPR001128">
    <property type="entry name" value="Cyt_P450"/>
</dbReference>
<evidence type="ECO:0000256" key="5">
    <source>
        <dbReference type="SAM" id="Phobius"/>
    </source>
</evidence>
<keyword evidence="5" id="KW-0472">Membrane</keyword>
<evidence type="ECO:0000256" key="4">
    <source>
        <dbReference type="RuleBase" id="RU000461"/>
    </source>
</evidence>
<dbReference type="GO" id="GO:0005506">
    <property type="term" value="F:iron ion binding"/>
    <property type="evidence" value="ECO:0007669"/>
    <property type="project" value="InterPro"/>
</dbReference>
<keyword evidence="3 4" id="KW-0349">Heme</keyword>
<comment type="similarity">
    <text evidence="2 4">Belongs to the cytochrome P450 family.</text>
</comment>
<protein>
    <recommendedName>
        <fullName evidence="8">Cytochrome P450</fullName>
    </recommendedName>
</protein>
<keyword evidence="4" id="KW-0503">Monooxygenase</keyword>
<dbReference type="GO" id="GO:0020037">
    <property type="term" value="F:heme binding"/>
    <property type="evidence" value="ECO:0007669"/>
    <property type="project" value="InterPro"/>
</dbReference>
<dbReference type="AlphaFoldDB" id="A0A383VEH9"/>
<dbReference type="PRINTS" id="PR00463">
    <property type="entry name" value="EP450I"/>
</dbReference>
<dbReference type="InterPro" id="IPR050121">
    <property type="entry name" value="Cytochrome_P450_monoxygenase"/>
</dbReference>
<dbReference type="Proteomes" id="UP000256970">
    <property type="component" value="Unassembled WGS sequence"/>
</dbReference>
<dbReference type="InterPro" id="IPR002401">
    <property type="entry name" value="Cyt_P450_E_grp-I"/>
</dbReference>
<dbReference type="PRINTS" id="PR00385">
    <property type="entry name" value="P450"/>
</dbReference>
<proteinExistence type="inferred from homology"/>
<dbReference type="PANTHER" id="PTHR24305:SF166">
    <property type="entry name" value="CYTOCHROME P450 12A4, MITOCHONDRIAL-RELATED"/>
    <property type="match status" value="1"/>
</dbReference>
<comment type="cofactor">
    <cofactor evidence="1 3">
        <name>heme</name>
        <dbReference type="ChEBI" id="CHEBI:30413"/>
    </cofactor>
</comment>
<evidence type="ECO:0000256" key="3">
    <source>
        <dbReference type="PIRSR" id="PIRSR602401-1"/>
    </source>
</evidence>
<dbReference type="PANTHER" id="PTHR24305">
    <property type="entry name" value="CYTOCHROME P450"/>
    <property type="match status" value="1"/>
</dbReference>
<accession>A0A383VEH9</accession>
<dbReference type="Gene3D" id="1.10.630.10">
    <property type="entry name" value="Cytochrome P450"/>
    <property type="match status" value="1"/>
</dbReference>
<evidence type="ECO:0000313" key="6">
    <source>
        <dbReference type="EMBL" id="SZX63601.1"/>
    </source>
</evidence>
<dbReference type="GO" id="GO:0016705">
    <property type="term" value="F:oxidoreductase activity, acting on paired donors, with incorporation or reduction of molecular oxygen"/>
    <property type="evidence" value="ECO:0007669"/>
    <property type="project" value="InterPro"/>
</dbReference>
<feature type="binding site" description="axial binding residue" evidence="3">
    <location>
        <position position="490"/>
    </location>
    <ligand>
        <name>heme</name>
        <dbReference type="ChEBI" id="CHEBI:30413"/>
    </ligand>
    <ligandPart>
        <name>Fe</name>
        <dbReference type="ChEBI" id="CHEBI:18248"/>
    </ligandPart>
</feature>
<feature type="transmembrane region" description="Helical" evidence="5">
    <location>
        <begin position="23"/>
        <end position="40"/>
    </location>
</feature>
<keyword evidence="3 4" id="KW-0479">Metal-binding</keyword>
<keyword evidence="7" id="KW-1185">Reference proteome</keyword>
<dbReference type="PROSITE" id="PS00086">
    <property type="entry name" value="CYTOCHROME_P450"/>
    <property type="match status" value="1"/>
</dbReference>
<organism evidence="6 7">
    <name type="scientific">Tetradesmus obliquus</name>
    <name type="common">Green alga</name>
    <name type="synonym">Acutodesmus obliquus</name>
    <dbReference type="NCBI Taxonomy" id="3088"/>
    <lineage>
        <taxon>Eukaryota</taxon>
        <taxon>Viridiplantae</taxon>
        <taxon>Chlorophyta</taxon>
        <taxon>core chlorophytes</taxon>
        <taxon>Chlorophyceae</taxon>
        <taxon>CS clade</taxon>
        <taxon>Sphaeropleales</taxon>
        <taxon>Scenedesmaceae</taxon>
        <taxon>Tetradesmus</taxon>
    </lineage>
</organism>